<reference evidence="2" key="1">
    <citation type="journal article" date="2023" name="Mol. Phylogenet. Evol.">
        <title>Genome-scale phylogeny and comparative genomics of the fungal order Sordariales.</title>
        <authorList>
            <person name="Hensen N."/>
            <person name="Bonometti L."/>
            <person name="Westerberg I."/>
            <person name="Brannstrom I.O."/>
            <person name="Guillou S."/>
            <person name="Cros-Aarteil S."/>
            <person name="Calhoun S."/>
            <person name="Haridas S."/>
            <person name="Kuo A."/>
            <person name="Mondo S."/>
            <person name="Pangilinan J."/>
            <person name="Riley R."/>
            <person name="LaButti K."/>
            <person name="Andreopoulos B."/>
            <person name="Lipzen A."/>
            <person name="Chen C."/>
            <person name="Yan M."/>
            <person name="Daum C."/>
            <person name="Ng V."/>
            <person name="Clum A."/>
            <person name="Steindorff A."/>
            <person name="Ohm R.A."/>
            <person name="Martin F."/>
            <person name="Silar P."/>
            <person name="Natvig D.O."/>
            <person name="Lalanne C."/>
            <person name="Gautier V."/>
            <person name="Ament-Velasquez S.L."/>
            <person name="Kruys A."/>
            <person name="Hutchinson M.I."/>
            <person name="Powell A.J."/>
            <person name="Barry K."/>
            <person name="Miller A.N."/>
            <person name="Grigoriev I.V."/>
            <person name="Debuchy R."/>
            <person name="Gladieux P."/>
            <person name="Hiltunen Thoren M."/>
            <person name="Johannesson H."/>
        </authorList>
    </citation>
    <scope>NUCLEOTIDE SEQUENCE</scope>
    <source>
        <strain evidence="2">CBS 315.58</strain>
    </source>
</reference>
<dbReference type="Proteomes" id="UP001303160">
    <property type="component" value="Unassembled WGS sequence"/>
</dbReference>
<dbReference type="InterPro" id="IPR016181">
    <property type="entry name" value="Acyl_CoA_acyltransferase"/>
</dbReference>
<evidence type="ECO:0000256" key="1">
    <source>
        <dbReference type="SAM" id="MobiDB-lite"/>
    </source>
</evidence>
<feature type="compositionally biased region" description="Acidic residues" evidence="1">
    <location>
        <begin position="182"/>
        <end position="193"/>
    </location>
</feature>
<organism evidence="2 3">
    <name type="scientific">Triangularia verruculosa</name>
    <dbReference type="NCBI Taxonomy" id="2587418"/>
    <lineage>
        <taxon>Eukaryota</taxon>
        <taxon>Fungi</taxon>
        <taxon>Dikarya</taxon>
        <taxon>Ascomycota</taxon>
        <taxon>Pezizomycotina</taxon>
        <taxon>Sordariomycetes</taxon>
        <taxon>Sordariomycetidae</taxon>
        <taxon>Sordariales</taxon>
        <taxon>Podosporaceae</taxon>
        <taxon>Triangularia</taxon>
    </lineage>
</organism>
<dbReference type="EMBL" id="MU863939">
    <property type="protein sequence ID" value="KAK4198858.1"/>
    <property type="molecule type" value="Genomic_DNA"/>
</dbReference>
<dbReference type="SUPFAM" id="SSF55729">
    <property type="entry name" value="Acyl-CoA N-acyltransferases (Nat)"/>
    <property type="match status" value="1"/>
</dbReference>
<evidence type="ECO:0000313" key="3">
    <source>
        <dbReference type="Proteomes" id="UP001303160"/>
    </source>
</evidence>
<keyword evidence="3" id="KW-1185">Reference proteome</keyword>
<comment type="caution">
    <text evidence="2">The sequence shown here is derived from an EMBL/GenBank/DDBJ whole genome shotgun (WGS) entry which is preliminary data.</text>
</comment>
<gene>
    <name evidence="2" type="ORF">QBC40DRAFT_349846</name>
</gene>
<dbReference type="AlphaFoldDB" id="A0AAN6XDP4"/>
<proteinExistence type="predicted"/>
<reference evidence="2" key="2">
    <citation type="submission" date="2023-05" db="EMBL/GenBank/DDBJ databases">
        <authorList>
            <consortium name="Lawrence Berkeley National Laboratory"/>
            <person name="Steindorff A."/>
            <person name="Hensen N."/>
            <person name="Bonometti L."/>
            <person name="Westerberg I."/>
            <person name="Brannstrom I.O."/>
            <person name="Guillou S."/>
            <person name="Cros-Aarteil S."/>
            <person name="Calhoun S."/>
            <person name="Haridas S."/>
            <person name="Kuo A."/>
            <person name="Mondo S."/>
            <person name="Pangilinan J."/>
            <person name="Riley R."/>
            <person name="Labutti K."/>
            <person name="Andreopoulos B."/>
            <person name="Lipzen A."/>
            <person name="Chen C."/>
            <person name="Yanf M."/>
            <person name="Daum C."/>
            <person name="Ng V."/>
            <person name="Clum A."/>
            <person name="Ohm R."/>
            <person name="Martin F."/>
            <person name="Silar P."/>
            <person name="Natvig D."/>
            <person name="Lalanne C."/>
            <person name="Gautier V."/>
            <person name="Ament-Velasquez S.L."/>
            <person name="Kruys A."/>
            <person name="Hutchinson M.I."/>
            <person name="Powell A.J."/>
            <person name="Barry K."/>
            <person name="Miller A.N."/>
            <person name="Grigoriev I.V."/>
            <person name="Debuchy R."/>
            <person name="Gladieux P."/>
            <person name="Thoren M.H."/>
            <person name="Johannesson H."/>
        </authorList>
    </citation>
    <scope>NUCLEOTIDE SEQUENCE</scope>
    <source>
        <strain evidence="2">CBS 315.58</strain>
    </source>
</reference>
<sequence>MLSGPIWPKLSKLTLGLSPLPHSLHHTAKHFKSPAQQHLHSSQYFISILTPNMSTSSTGERPSGHANPNFTIIVRNMVSTDVKQIVYRGHGAGTKILRWGMEKARSLRRFITVISDATSMPWYERHGFQKLDTLVVQAADDDQKITLWAMFWDPAGKDGLLDGLTDISLKDPEEERKKLEHEDAEENAEEDYELVQREDTEHEDKDWIKMDSSLDACMRPMNIFFTFHERNAS</sequence>
<name>A0AAN6XDP4_9PEZI</name>
<protein>
    <submittedName>
        <fullName evidence="2">Uncharacterized protein</fullName>
    </submittedName>
</protein>
<dbReference type="Gene3D" id="3.40.630.30">
    <property type="match status" value="1"/>
</dbReference>
<accession>A0AAN6XDP4</accession>
<evidence type="ECO:0000313" key="2">
    <source>
        <dbReference type="EMBL" id="KAK4198858.1"/>
    </source>
</evidence>
<feature type="region of interest" description="Disordered" evidence="1">
    <location>
        <begin position="174"/>
        <end position="201"/>
    </location>
</feature>